<reference evidence="2 3" key="1">
    <citation type="submission" date="2016-04" db="EMBL/GenBank/DDBJ databases">
        <title>Complete genome sequence of Thermococcus pacificus type strain P4.</title>
        <authorList>
            <person name="Oger P.M."/>
        </authorList>
    </citation>
    <scope>NUCLEOTIDE SEQUENCE [LARGE SCALE GENOMIC DNA]</scope>
    <source>
        <strain evidence="2 3">P-4</strain>
    </source>
</reference>
<evidence type="ECO:0000313" key="2">
    <source>
        <dbReference type="EMBL" id="ASJ07274.1"/>
    </source>
</evidence>
<organism evidence="2 3">
    <name type="scientific">Thermococcus pacificus</name>
    <dbReference type="NCBI Taxonomy" id="71998"/>
    <lineage>
        <taxon>Archaea</taxon>
        <taxon>Methanobacteriati</taxon>
        <taxon>Methanobacteriota</taxon>
        <taxon>Thermococci</taxon>
        <taxon>Thermococcales</taxon>
        <taxon>Thermococcaceae</taxon>
        <taxon>Thermococcus</taxon>
    </lineage>
</organism>
<dbReference type="PANTHER" id="PTHR37291">
    <property type="entry name" value="5-METHYLCYTOSINE-SPECIFIC RESTRICTION ENZYME B"/>
    <property type="match status" value="1"/>
</dbReference>
<dbReference type="GO" id="GO:0005524">
    <property type="term" value="F:ATP binding"/>
    <property type="evidence" value="ECO:0007669"/>
    <property type="project" value="InterPro"/>
</dbReference>
<dbReference type="Pfam" id="PF07728">
    <property type="entry name" value="AAA_5"/>
    <property type="match status" value="1"/>
</dbReference>
<dbReference type="InterPro" id="IPR003593">
    <property type="entry name" value="AAA+_ATPase"/>
</dbReference>
<dbReference type="InterPro" id="IPR052934">
    <property type="entry name" value="Methyl-DNA_Rec/Restrict_Enz"/>
</dbReference>
<evidence type="ECO:0000313" key="3">
    <source>
        <dbReference type="Proteomes" id="UP000197418"/>
    </source>
</evidence>
<dbReference type="RefSeq" id="WP_088854522.1">
    <property type="nucleotide sequence ID" value="NZ_CP015102.1"/>
</dbReference>
<dbReference type="SMART" id="SM00382">
    <property type="entry name" value="AAA"/>
    <property type="match status" value="1"/>
</dbReference>
<dbReference type="GeneID" id="33316215"/>
<keyword evidence="3" id="KW-1185">Reference proteome</keyword>
<dbReference type="KEGG" id="tpaf:A3L08_08050"/>
<proteinExistence type="predicted"/>
<name>A0A218P908_9EURY</name>
<dbReference type="PANTHER" id="PTHR37291:SF1">
    <property type="entry name" value="TYPE IV METHYL-DIRECTED RESTRICTION ENZYME ECOKMCRB SUBUNIT"/>
    <property type="match status" value="1"/>
</dbReference>
<protein>
    <recommendedName>
        <fullName evidence="1">AAA+ ATPase domain-containing protein</fullName>
    </recommendedName>
</protein>
<dbReference type="Proteomes" id="UP000197418">
    <property type="component" value="Chromosome"/>
</dbReference>
<accession>A0A218P908</accession>
<dbReference type="InterPro" id="IPR011704">
    <property type="entry name" value="ATPase_dyneun-rel_AAA"/>
</dbReference>
<dbReference type="GO" id="GO:0016887">
    <property type="term" value="F:ATP hydrolysis activity"/>
    <property type="evidence" value="ECO:0007669"/>
    <property type="project" value="InterPro"/>
</dbReference>
<dbReference type="SUPFAM" id="SSF52540">
    <property type="entry name" value="P-loop containing nucleoside triphosphate hydrolases"/>
    <property type="match status" value="1"/>
</dbReference>
<evidence type="ECO:0000259" key="1">
    <source>
        <dbReference type="SMART" id="SM00382"/>
    </source>
</evidence>
<dbReference type="InterPro" id="IPR027417">
    <property type="entry name" value="P-loop_NTPase"/>
</dbReference>
<dbReference type="OrthoDB" id="9837at2157"/>
<feature type="domain" description="AAA+ ATPase" evidence="1">
    <location>
        <begin position="128"/>
        <end position="290"/>
    </location>
</feature>
<gene>
    <name evidence="2" type="ORF">A3L08_08050</name>
</gene>
<dbReference type="AlphaFoldDB" id="A0A218P908"/>
<sequence length="377" mass="44330">MKEDGISGLRDIPRTEKGALSLAQTTDDPRVLESLYNDHKENPRVVKAIVNNPYCPSNIKRDYLDYVLNDYLRAYRDRLRTLITDWDDLLDAMNICLEVWNPPREIAPIPEINLEDPRMREVFEAIENYKQVILYGPPGTSKTYYAKGLALAITNDPNNVELVQFHPSYSYEDFVESIFPEVDEETKIIKFNIKDKVFKKLCKKADANPDKKYVLIIDEINRADLSKVFGEIFSALEYRKEAIRLLYSGEKLTIPSNLYIIGTMNTIDKSTVDLDFALMRRFKFFEVNPDPNVLRKMLVKNEVEEELIEKIINVFKQIQEYYPLGHAYFKDVKSKQDLKLLWNHQLSFLLKEYFTDLQKETYETIKRIYWEGLELED</sequence>
<dbReference type="Gene3D" id="3.40.50.300">
    <property type="entry name" value="P-loop containing nucleotide triphosphate hydrolases"/>
    <property type="match status" value="1"/>
</dbReference>
<dbReference type="EMBL" id="CP015102">
    <property type="protein sequence ID" value="ASJ07274.1"/>
    <property type="molecule type" value="Genomic_DNA"/>
</dbReference>
<dbReference type="CDD" id="cd00009">
    <property type="entry name" value="AAA"/>
    <property type="match status" value="1"/>
</dbReference>